<keyword evidence="2 3" id="KW-0349">Heme</keyword>
<comment type="similarity">
    <text evidence="1 3">Belongs to the cytochrome P450 family.</text>
</comment>
<dbReference type="PRINTS" id="PR00385">
    <property type="entry name" value="P450"/>
</dbReference>
<dbReference type="InterPro" id="IPR002401">
    <property type="entry name" value="Cyt_P450_E_grp-I"/>
</dbReference>
<dbReference type="GO" id="GO:0004497">
    <property type="term" value="F:monooxygenase activity"/>
    <property type="evidence" value="ECO:0007669"/>
    <property type="project" value="UniProtKB-KW"/>
</dbReference>
<dbReference type="Gene3D" id="1.10.630.10">
    <property type="entry name" value="Cytochrome P450"/>
    <property type="match status" value="1"/>
</dbReference>
<evidence type="ECO:0000256" key="3">
    <source>
        <dbReference type="RuleBase" id="RU000461"/>
    </source>
</evidence>
<keyword evidence="5" id="KW-1185">Reference proteome</keyword>
<dbReference type="InterPro" id="IPR050196">
    <property type="entry name" value="Cytochrome_P450_Monoox"/>
</dbReference>
<keyword evidence="3" id="KW-0560">Oxidoreductase</keyword>
<dbReference type="InterPro" id="IPR036396">
    <property type="entry name" value="Cyt_P450_sf"/>
</dbReference>
<evidence type="ECO:0000313" key="5">
    <source>
        <dbReference type="Proteomes" id="UP000242188"/>
    </source>
</evidence>
<dbReference type="GO" id="GO:0005506">
    <property type="term" value="F:iron ion binding"/>
    <property type="evidence" value="ECO:0007669"/>
    <property type="project" value="InterPro"/>
</dbReference>
<evidence type="ECO:0000256" key="2">
    <source>
        <dbReference type="PIRSR" id="PIRSR602401-1"/>
    </source>
</evidence>
<evidence type="ECO:0000256" key="1">
    <source>
        <dbReference type="ARBA" id="ARBA00010617"/>
    </source>
</evidence>
<dbReference type="AlphaFoldDB" id="A0A210PI04"/>
<dbReference type="PANTHER" id="PTHR24291:SF201">
    <property type="entry name" value="CYTOCHROME P450, FAMILY 4, SUBFAMILY B, POLYPEPTIDE 7"/>
    <property type="match status" value="1"/>
</dbReference>
<feature type="binding site" description="axial binding residue" evidence="2">
    <location>
        <position position="465"/>
    </location>
    <ligand>
        <name>heme</name>
        <dbReference type="ChEBI" id="CHEBI:30413"/>
    </ligand>
    <ligandPart>
        <name>Fe</name>
        <dbReference type="ChEBI" id="CHEBI:18248"/>
    </ligandPart>
</feature>
<comment type="caution">
    <text evidence="4">The sequence shown here is derived from an EMBL/GenBank/DDBJ whole genome shotgun (WGS) entry which is preliminary data.</text>
</comment>
<comment type="cofactor">
    <cofactor evidence="2">
        <name>heme</name>
        <dbReference type="ChEBI" id="CHEBI:30413"/>
    </cofactor>
</comment>
<proteinExistence type="inferred from homology"/>
<organism evidence="4 5">
    <name type="scientific">Mizuhopecten yessoensis</name>
    <name type="common">Japanese scallop</name>
    <name type="synonym">Patinopecten yessoensis</name>
    <dbReference type="NCBI Taxonomy" id="6573"/>
    <lineage>
        <taxon>Eukaryota</taxon>
        <taxon>Metazoa</taxon>
        <taxon>Spiralia</taxon>
        <taxon>Lophotrochozoa</taxon>
        <taxon>Mollusca</taxon>
        <taxon>Bivalvia</taxon>
        <taxon>Autobranchia</taxon>
        <taxon>Pteriomorphia</taxon>
        <taxon>Pectinida</taxon>
        <taxon>Pectinoidea</taxon>
        <taxon>Pectinidae</taxon>
        <taxon>Mizuhopecten</taxon>
    </lineage>
</organism>
<accession>A0A210PI04</accession>
<keyword evidence="3" id="KW-0503">Monooxygenase</keyword>
<keyword evidence="2 3" id="KW-0479">Metal-binding</keyword>
<keyword evidence="2 3" id="KW-0408">Iron</keyword>
<protein>
    <submittedName>
        <fullName evidence="4">Cytochrome P450 4F6</fullName>
    </submittedName>
</protein>
<dbReference type="PROSITE" id="PS00086">
    <property type="entry name" value="CYTOCHROME_P450"/>
    <property type="match status" value="1"/>
</dbReference>
<dbReference type="CDD" id="cd20659">
    <property type="entry name" value="CYP4B_4F-like"/>
    <property type="match status" value="1"/>
</dbReference>
<dbReference type="InterPro" id="IPR001128">
    <property type="entry name" value="Cyt_P450"/>
</dbReference>
<gene>
    <name evidence="4" type="ORF">KP79_PYT10962</name>
</gene>
<dbReference type="PRINTS" id="PR00463">
    <property type="entry name" value="EP450I"/>
</dbReference>
<evidence type="ECO:0000313" key="4">
    <source>
        <dbReference type="EMBL" id="OWF36119.1"/>
    </source>
</evidence>
<dbReference type="InterPro" id="IPR017972">
    <property type="entry name" value="Cyt_P450_CS"/>
</dbReference>
<dbReference type="Proteomes" id="UP000242188">
    <property type="component" value="Unassembled WGS sequence"/>
</dbReference>
<dbReference type="EMBL" id="NEDP02076673">
    <property type="protein sequence ID" value="OWF36119.1"/>
    <property type="molecule type" value="Genomic_DNA"/>
</dbReference>
<dbReference type="SUPFAM" id="SSF48264">
    <property type="entry name" value="Cytochrome P450"/>
    <property type="match status" value="1"/>
</dbReference>
<dbReference type="STRING" id="6573.A0A210PI04"/>
<dbReference type="Pfam" id="PF00067">
    <property type="entry name" value="p450"/>
    <property type="match status" value="1"/>
</dbReference>
<dbReference type="GO" id="GO:0016705">
    <property type="term" value="F:oxidoreductase activity, acting on paired donors, with incorporation or reduction of molecular oxygen"/>
    <property type="evidence" value="ECO:0007669"/>
    <property type="project" value="InterPro"/>
</dbReference>
<reference evidence="4 5" key="1">
    <citation type="journal article" date="2017" name="Nat. Ecol. Evol.">
        <title>Scallop genome provides insights into evolution of bilaterian karyotype and development.</title>
        <authorList>
            <person name="Wang S."/>
            <person name="Zhang J."/>
            <person name="Jiao W."/>
            <person name="Li J."/>
            <person name="Xun X."/>
            <person name="Sun Y."/>
            <person name="Guo X."/>
            <person name="Huan P."/>
            <person name="Dong B."/>
            <person name="Zhang L."/>
            <person name="Hu X."/>
            <person name="Sun X."/>
            <person name="Wang J."/>
            <person name="Zhao C."/>
            <person name="Wang Y."/>
            <person name="Wang D."/>
            <person name="Huang X."/>
            <person name="Wang R."/>
            <person name="Lv J."/>
            <person name="Li Y."/>
            <person name="Zhang Z."/>
            <person name="Liu B."/>
            <person name="Lu W."/>
            <person name="Hui Y."/>
            <person name="Liang J."/>
            <person name="Zhou Z."/>
            <person name="Hou R."/>
            <person name="Li X."/>
            <person name="Liu Y."/>
            <person name="Li H."/>
            <person name="Ning X."/>
            <person name="Lin Y."/>
            <person name="Zhao L."/>
            <person name="Xing Q."/>
            <person name="Dou J."/>
            <person name="Li Y."/>
            <person name="Mao J."/>
            <person name="Guo H."/>
            <person name="Dou H."/>
            <person name="Li T."/>
            <person name="Mu C."/>
            <person name="Jiang W."/>
            <person name="Fu Q."/>
            <person name="Fu X."/>
            <person name="Miao Y."/>
            <person name="Liu J."/>
            <person name="Yu Q."/>
            <person name="Li R."/>
            <person name="Liao H."/>
            <person name="Li X."/>
            <person name="Kong Y."/>
            <person name="Jiang Z."/>
            <person name="Chourrout D."/>
            <person name="Li R."/>
            <person name="Bao Z."/>
        </authorList>
    </citation>
    <scope>NUCLEOTIDE SEQUENCE [LARGE SCALE GENOMIC DNA]</scope>
    <source>
        <strain evidence="4 5">PY_sf001</strain>
    </source>
</reference>
<dbReference type="OrthoDB" id="1470350at2759"/>
<dbReference type="PANTHER" id="PTHR24291">
    <property type="entry name" value="CYTOCHROME P450 FAMILY 4"/>
    <property type="match status" value="1"/>
</dbReference>
<dbReference type="GO" id="GO:0020037">
    <property type="term" value="F:heme binding"/>
    <property type="evidence" value="ECO:0007669"/>
    <property type="project" value="InterPro"/>
</dbReference>
<sequence>MTGNVMDLLLDVPDLSLVFAATLGVVLVCKLIHSSLQYTRWREDYDLLPGSRDTHWFWGHMHLYPGPNEKGLAFQRLRTQQYPLFHRIWISFFRCVLICHHPKSVKFILKSSEPKSTEVGTSYVLGKSWLGDGLLLANGKRWARNRRLLTPAFHFDILQPYMTVYNEISDVLQLKVEDCCKKGQSFELFNYIGMASLDNILRCAFSYKSDCQVLGDSHPYVKAVNKLSDLWVARSLNIFHFSDFVYFLSGNGRQFKRYSDYVHSVAEEIIKKRQQTLEIEGLPTQTNGRKSRYLDFLDILLTAKDENNIGMTPLEIRNEVDTFLFEGHDTTTSAMCWTLYSLAQHPEWQQKIQAEVDSVLEGRDSDNIEWGDLGKLEKLTLCIKEGLRLHSPVSFIQRTTTQPFEVEGYRIPVGTSLAIQIYNLHHNPDVWDEPMEFRPERFLPENTAGRDFYAFVPFSAGPRNCIGQHFAMNEQKVTLARLLRRFTFELDPDHAVSKKIGIVMRSENGIKVFAKPRNL</sequence>
<name>A0A210PI04_MIZYE</name>